<dbReference type="Proteomes" id="UP000499080">
    <property type="component" value="Unassembled WGS sequence"/>
</dbReference>
<gene>
    <name evidence="1" type="ORF">AVEN_119982_1</name>
</gene>
<proteinExistence type="predicted"/>
<dbReference type="AlphaFoldDB" id="A0A4Y2QKY0"/>
<dbReference type="EMBL" id="BGPR01014129">
    <property type="protein sequence ID" value="GBN63869.1"/>
    <property type="molecule type" value="Genomic_DNA"/>
</dbReference>
<evidence type="ECO:0000313" key="2">
    <source>
        <dbReference type="Proteomes" id="UP000499080"/>
    </source>
</evidence>
<keyword evidence="2" id="KW-1185">Reference proteome</keyword>
<name>A0A4Y2QKY0_ARAVE</name>
<organism evidence="1 2">
    <name type="scientific">Araneus ventricosus</name>
    <name type="common">Orbweaver spider</name>
    <name type="synonym">Epeira ventricosa</name>
    <dbReference type="NCBI Taxonomy" id="182803"/>
    <lineage>
        <taxon>Eukaryota</taxon>
        <taxon>Metazoa</taxon>
        <taxon>Ecdysozoa</taxon>
        <taxon>Arthropoda</taxon>
        <taxon>Chelicerata</taxon>
        <taxon>Arachnida</taxon>
        <taxon>Araneae</taxon>
        <taxon>Araneomorphae</taxon>
        <taxon>Entelegynae</taxon>
        <taxon>Araneoidea</taxon>
        <taxon>Araneidae</taxon>
        <taxon>Araneus</taxon>
    </lineage>
</organism>
<sequence length="104" mass="11255">MATRTPASVPELLQRLSFNVPSANASDSVKFTIFTWPSGGHHDYVDEKPPERGLAFLEDTIMVVLALCHRRPQPPGGQAVASDGCQDSELCTWNVAAIDLHPLG</sequence>
<accession>A0A4Y2QKY0</accession>
<evidence type="ECO:0000313" key="1">
    <source>
        <dbReference type="EMBL" id="GBN63869.1"/>
    </source>
</evidence>
<reference evidence="1 2" key="1">
    <citation type="journal article" date="2019" name="Sci. Rep.">
        <title>Orb-weaving spider Araneus ventricosus genome elucidates the spidroin gene catalogue.</title>
        <authorList>
            <person name="Kono N."/>
            <person name="Nakamura H."/>
            <person name="Ohtoshi R."/>
            <person name="Moran D.A.P."/>
            <person name="Shinohara A."/>
            <person name="Yoshida Y."/>
            <person name="Fujiwara M."/>
            <person name="Mori M."/>
            <person name="Tomita M."/>
            <person name="Arakawa K."/>
        </authorList>
    </citation>
    <scope>NUCLEOTIDE SEQUENCE [LARGE SCALE GENOMIC DNA]</scope>
</reference>
<protein>
    <submittedName>
        <fullName evidence="1">Uncharacterized protein</fullName>
    </submittedName>
</protein>
<comment type="caution">
    <text evidence="1">The sequence shown here is derived from an EMBL/GenBank/DDBJ whole genome shotgun (WGS) entry which is preliminary data.</text>
</comment>